<proteinExistence type="predicted"/>
<evidence type="ECO:0000313" key="2">
    <source>
        <dbReference type="EMBL" id="PCE31130.1"/>
    </source>
</evidence>
<dbReference type="AlphaFoldDB" id="A0A2A4FEM9"/>
<comment type="caution">
    <text evidence="2">The sequence shown here is derived from an EMBL/GenBank/DDBJ whole genome shotgun (WGS) entry which is preliminary data.</text>
</comment>
<feature type="region of interest" description="Disordered" evidence="1">
    <location>
        <begin position="82"/>
        <end position="107"/>
    </location>
</feature>
<accession>A0A2A4FEM9</accession>
<feature type="compositionally biased region" description="Low complexity" evidence="1">
    <location>
        <begin position="98"/>
        <end position="107"/>
    </location>
</feature>
<dbReference type="RefSeq" id="WP_084899604.1">
    <property type="nucleotide sequence ID" value="NZ_CP020737.1"/>
</dbReference>
<evidence type="ECO:0000313" key="3">
    <source>
        <dbReference type="Proteomes" id="UP000217994"/>
    </source>
</evidence>
<sequence length="123" mass="13486">MNRDQLNRPAGGERRREPAGSAREPWISRVSACKSLILERTAAARRAGSAMCRAVFATSPGFAPAAPALFFSLFNSLKKKKKDNREAVRTGPHRAPRVARVSPSVARAARFSRHESFRAATPE</sequence>
<name>A0A2A4FEM9_9BURK</name>
<evidence type="ECO:0000256" key="1">
    <source>
        <dbReference type="SAM" id="MobiDB-lite"/>
    </source>
</evidence>
<reference evidence="2 3" key="1">
    <citation type="submission" date="2017-01" db="EMBL/GenBank/DDBJ databases">
        <title>Whole-Genome Shotgun Sequencing of Two beta-Proteobacterial Species in Search of the Bulgecin Biosynthetic Cluster.</title>
        <authorList>
            <person name="Horsman M.E."/>
            <person name="Marous D.R."/>
            <person name="Li R."/>
            <person name="Oliver R.A."/>
            <person name="Byun B."/>
            <person name="Emrich S.J."/>
            <person name="Boggess B."/>
            <person name="Townsend C.A."/>
            <person name="Mobashery S."/>
        </authorList>
    </citation>
    <scope>NUCLEOTIDE SEQUENCE [LARGE SCALE GENOMIC DNA]</scope>
    <source>
        <strain evidence="2 3">ATCC 31433</strain>
    </source>
</reference>
<feature type="region of interest" description="Disordered" evidence="1">
    <location>
        <begin position="1"/>
        <end position="24"/>
    </location>
</feature>
<protein>
    <submittedName>
        <fullName evidence="2">Uncharacterized protein</fullName>
    </submittedName>
</protein>
<dbReference type="Proteomes" id="UP000217994">
    <property type="component" value="Unassembled WGS sequence"/>
</dbReference>
<dbReference type="EMBL" id="MTZU01000052">
    <property type="protein sequence ID" value="PCE31130.1"/>
    <property type="molecule type" value="Genomic_DNA"/>
</dbReference>
<organism evidence="2 3">
    <name type="scientific">Burkholderia ubonensis subsp. mesacidophila</name>
    <dbReference type="NCBI Taxonomy" id="265293"/>
    <lineage>
        <taxon>Bacteria</taxon>
        <taxon>Pseudomonadati</taxon>
        <taxon>Pseudomonadota</taxon>
        <taxon>Betaproteobacteria</taxon>
        <taxon>Burkholderiales</taxon>
        <taxon>Burkholderiaceae</taxon>
        <taxon>Burkholderia</taxon>
        <taxon>Burkholderia cepacia complex</taxon>
    </lineage>
</organism>
<dbReference type="GeneID" id="69002614"/>
<gene>
    <name evidence="2" type="ORF">BZL54_18060</name>
</gene>
<feature type="compositionally biased region" description="Basic and acidic residues" evidence="1">
    <location>
        <begin position="1"/>
        <end position="18"/>
    </location>
</feature>